<proteinExistence type="predicted"/>
<dbReference type="AlphaFoldDB" id="A0A699HTF6"/>
<dbReference type="EMBL" id="BKCJ010205851">
    <property type="protein sequence ID" value="GEY74741.1"/>
    <property type="molecule type" value="Genomic_DNA"/>
</dbReference>
<accession>A0A699HTF6</accession>
<comment type="caution">
    <text evidence="1">The sequence shown here is derived from an EMBL/GenBank/DDBJ whole genome shotgun (WGS) entry which is preliminary data.</text>
</comment>
<gene>
    <name evidence="1" type="ORF">Tci_446715</name>
</gene>
<feature type="non-terminal residue" evidence="1">
    <location>
        <position position="1"/>
    </location>
</feature>
<organism evidence="1">
    <name type="scientific">Tanacetum cinerariifolium</name>
    <name type="common">Dalmatian daisy</name>
    <name type="synonym">Chrysanthemum cinerariifolium</name>
    <dbReference type="NCBI Taxonomy" id="118510"/>
    <lineage>
        <taxon>Eukaryota</taxon>
        <taxon>Viridiplantae</taxon>
        <taxon>Streptophyta</taxon>
        <taxon>Embryophyta</taxon>
        <taxon>Tracheophyta</taxon>
        <taxon>Spermatophyta</taxon>
        <taxon>Magnoliopsida</taxon>
        <taxon>eudicotyledons</taxon>
        <taxon>Gunneridae</taxon>
        <taxon>Pentapetalae</taxon>
        <taxon>asterids</taxon>
        <taxon>campanulids</taxon>
        <taxon>Asterales</taxon>
        <taxon>Asteraceae</taxon>
        <taxon>Asteroideae</taxon>
        <taxon>Anthemideae</taxon>
        <taxon>Anthemidinae</taxon>
        <taxon>Tanacetum</taxon>
    </lineage>
</organism>
<sequence length="255" mass="29330">KIVKPNHACVLIHDSKDTIEIAEITRKQMIAKMNDTDCVKKKVKTAPHNYSKENYLVTFTPQKQLTPEQILWSDNLLKMKAKALKEKANSGKLITAMTVYPPNTPAKLALESQNKDLTVKVNALQDLNEHFRIDNEKVKQHYKELYDSIKLTHAKTIEKTTSLLDEIQNLKVQLKNNMKCISVPAEKLKVLALGMYAIDVELILPRIRNNREVHLDYLKHLKESVATLREIVEESWVDKPLDRSLLATCHYTKHS</sequence>
<evidence type="ECO:0000313" key="1">
    <source>
        <dbReference type="EMBL" id="GEY74741.1"/>
    </source>
</evidence>
<name>A0A699HTF6_TANCI</name>
<reference evidence="1" key="1">
    <citation type="journal article" date="2019" name="Sci. Rep.">
        <title>Draft genome of Tanacetum cinerariifolium, the natural source of mosquito coil.</title>
        <authorList>
            <person name="Yamashiro T."/>
            <person name="Shiraishi A."/>
            <person name="Satake H."/>
            <person name="Nakayama K."/>
        </authorList>
    </citation>
    <scope>NUCLEOTIDE SEQUENCE</scope>
</reference>
<protein>
    <submittedName>
        <fullName evidence="1">Uncharacterized protein</fullName>
    </submittedName>
</protein>